<feature type="compositionally biased region" description="Low complexity" evidence="1">
    <location>
        <begin position="177"/>
        <end position="187"/>
    </location>
</feature>
<keyword evidence="3" id="KW-1185">Reference proteome</keyword>
<name>A0A058Z0V3_FONAL</name>
<organism evidence="2">
    <name type="scientific">Fonticula alba</name>
    <name type="common">Slime mold</name>
    <dbReference type="NCBI Taxonomy" id="691883"/>
    <lineage>
        <taxon>Eukaryota</taxon>
        <taxon>Rotosphaerida</taxon>
        <taxon>Fonticulaceae</taxon>
        <taxon>Fonticula</taxon>
    </lineage>
</organism>
<reference evidence="2" key="1">
    <citation type="submission" date="2013-04" db="EMBL/GenBank/DDBJ databases">
        <title>The Genome Sequence of Fonticula alba ATCC 38817.</title>
        <authorList>
            <consortium name="The Broad Institute Genomics Platform"/>
            <person name="Russ C."/>
            <person name="Cuomo C."/>
            <person name="Burger G."/>
            <person name="Gray M.W."/>
            <person name="Holland P.W.H."/>
            <person name="King N."/>
            <person name="Lang F.B.F."/>
            <person name="Roger A.J."/>
            <person name="Ruiz-Trillo I."/>
            <person name="Brown M."/>
            <person name="Walker B."/>
            <person name="Young S."/>
            <person name="Zeng Q."/>
            <person name="Gargeya S."/>
            <person name="Fitzgerald M."/>
            <person name="Haas B."/>
            <person name="Abouelleil A."/>
            <person name="Allen A.W."/>
            <person name="Alvarado L."/>
            <person name="Arachchi H.M."/>
            <person name="Berlin A.M."/>
            <person name="Chapman S.B."/>
            <person name="Gainer-Dewar J."/>
            <person name="Goldberg J."/>
            <person name="Griggs A."/>
            <person name="Gujja S."/>
            <person name="Hansen M."/>
            <person name="Howarth C."/>
            <person name="Imamovic A."/>
            <person name="Ireland A."/>
            <person name="Larimer J."/>
            <person name="McCowan C."/>
            <person name="Murphy C."/>
            <person name="Pearson M."/>
            <person name="Poon T.W."/>
            <person name="Priest M."/>
            <person name="Roberts A."/>
            <person name="Saif S."/>
            <person name="Shea T."/>
            <person name="Sisk P."/>
            <person name="Sykes S."/>
            <person name="Wortman J."/>
            <person name="Nusbaum C."/>
            <person name="Birren B."/>
        </authorList>
    </citation>
    <scope>NUCLEOTIDE SEQUENCE [LARGE SCALE GENOMIC DNA]</scope>
    <source>
        <strain evidence="2">ATCC 38817</strain>
    </source>
</reference>
<evidence type="ECO:0000313" key="3">
    <source>
        <dbReference type="Proteomes" id="UP000030693"/>
    </source>
</evidence>
<feature type="region of interest" description="Disordered" evidence="1">
    <location>
        <begin position="93"/>
        <end position="121"/>
    </location>
</feature>
<dbReference type="AlphaFoldDB" id="A0A058Z0V3"/>
<feature type="region of interest" description="Disordered" evidence="1">
    <location>
        <begin position="254"/>
        <end position="300"/>
    </location>
</feature>
<proteinExistence type="predicted"/>
<dbReference type="Proteomes" id="UP000030693">
    <property type="component" value="Unassembled WGS sequence"/>
</dbReference>
<feature type="region of interest" description="Disordered" evidence="1">
    <location>
        <begin position="135"/>
        <end position="192"/>
    </location>
</feature>
<evidence type="ECO:0000256" key="1">
    <source>
        <dbReference type="SAM" id="MobiDB-lite"/>
    </source>
</evidence>
<feature type="compositionally biased region" description="Low complexity" evidence="1">
    <location>
        <begin position="286"/>
        <end position="295"/>
    </location>
</feature>
<dbReference type="EMBL" id="KB932212">
    <property type="protein sequence ID" value="KCV67889.1"/>
    <property type="molecule type" value="Genomic_DNA"/>
</dbReference>
<dbReference type="GeneID" id="20530343"/>
<feature type="region of interest" description="Disordered" evidence="1">
    <location>
        <begin position="318"/>
        <end position="373"/>
    </location>
</feature>
<gene>
    <name evidence="2" type="ORF">H696_05618</name>
</gene>
<sequence>MADAGAPARPAAQQQADHTRALLQRVFFFPGAFDQPVLLDPVPRSAAFRWDARPAFAASDTRAGALRQALDALGQEADLDLAQGLLLRVNAAQADPRGPSDGAWADPPPGDQDLVPTPLPAGLAPLPVAALSQLATRRTARRRGPSAGDAPAPGTPHMPGGFDDFGDFFGPGGFAGSGPLPGDIGPDPDGHMALDFEWQQVDDALAGATGGDRAPGAASATGFGSTAALLDQVSVDQLLESAWASAVELRRSFGLPDLASPPPGRRGSLTPGPEAALPSEAHMLHPGPAAGAPLAPLDPPDLRHLEATVATVVEAFLPAPGPESGTRAGPRAVAQDPGTPGTPAIPPAQGPFSPVDADRRPRPGTRPGAASRPAVFSVNPDIVAARAALASATPVVFFLRDIVARPVPVPVPVPAPAMLPALATDQPPGGVVVLTEPTPQPGPAAPAGDVLPRRPKVVALFSQLLRLLNAGGAGSGSRPATPAGLPPGDWVAWQSAGDIGLAPRVSATGLAAQTARIRVEISSE</sequence>
<evidence type="ECO:0000313" key="2">
    <source>
        <dbReference type="EMBL" id="KCV67889.1"/>
    </source>
</evidence>
<protein>
    <submittedName>
        <fullName evidence="2">Uncharacterized protein</fullName>
    </submittedName>
</protein>
<dbReference type="RefSeq" id="XP_009497709.1">
    <property type="nucleotide sequence ID" value="XM_009499434.1"/>
</dbReference>
<accession>A0A058Z0V3</accession>